<name>A0A7N2LQX8_QUELO</name>
<proteinExistence type="predicted"/>
<dbReference type="EnsemblPlants" id="QL05p064887:mrna">
    <property type="protein sequence ID" value="QL05p064887:mrna"/>
    <property type="gene ID" value="QL05p064887"/>
</dbReference>
<reference evidence="9" key="2">
    <citation type="submission" date="2021-01" db="UniProtKB">
        <authorList>
            <consortium name="EnsemblPlants"/>
        </authorList>
    </citation>
    <scope>IDENTIFICATION</scope>
</reference>
<keyword evidence="8" id="KW-0812">Transmembrane</keyword>
<evidence type="ECO:0000256" key="6">
    <source>
        <dbReference type="ARBA" id="ARBA00023136"/>
    </source>
</evidence>
<dbReference type="FunFam" id="3.80.10.10:FF:000299">
    <property type="entry name" value="Piriformospora indica-insensitive protein 2"/>
    <property type="match status" value="1"/>
</dbReference>
<dbReference type="Proteomes" id="UP000594261">
    <property type="component" value="Chromosome 5"/>
</dbReference>
<evidence type="ECO:0000256" key="2">
    <source>
        <dbReference type="ARBA" id="ARBA00022475"/>
    </source>
</evidence>
<evidence type="ECO:0000256" key="5">
    <source>
        <dbReference type="ARBA" id="ARBA00022737"/>
    </source>
</evidence>
<dbReference type="OMA" id="QCHAASH"/>
<evidence type="ECO:0000256" key="7">
    <source>
        <dbReference type="ARBA" id="ARBA00023180"/>
    </source>
</evidence>
<evidence type="ECO:0000256" key="8">
    <source>
        <dbReference type="SAM" id="Phobius"/>
    </source>
</evidence>
<dbReference type="InParanoid" id="A0A7N2LQX8"/>
<keyword evidence="10" id="KW-1185">Reference proteome</keyword>
<dbReference type="SUPFAM" id="SSF52058">
    <property type="entry name" value="L domain-like"/>
    <property type="match status" value="1"/>
</dbReference>
<keyword evidence="6 8" id="KW-0472">Membrane</keyword>
<dbReference type="InterPro" id="IPR032675">
    <property type="entry name" value="LRR_dom_sf"/>
</dbReference>
<evidence type="ECO:0000256" key="1">
    <source>
        <dbReference type="ARBA" id="ARBA00004236"/>
    </source>
</evidence>
<reference evidence="9 10" key="1">
    <citation type="journal article" date="2016" name="G3 (Bethesda)">
        <title>First Draft Assembly and Annotation of the Genome of a California Endemic Oak Quercus lobata Nee (Fagaceae).</title>
        <authorList>
            <person name="Sork V.L."/>
            <person name="Fitz-Gibbon S.T."/>
            <person name="Puiu D."/>
            <person name="Crepeau M."/>
            <person name="Gugger P.F."/>
            <person name="Sherman R."/>
            <person name="Stevens K."/>
            <person name="Langley C.H."/>
            <person name="Pellegrini M."/>
            <person name="Salzberg S.L."/>
        </authorList>
    </citation>
    <scope>NUCLEOTIDE SEQUENCE [LARGE SCALE GENOMIC DNA]</scope>
    <source>
        <strain evidence="9 10">cv. SW786</strain>
    </source>
</reference>
<keyword evidence="4" id="KW-0732">Signal</keyword>
<evidence type="ECO:0000256" key="3">
    <source>
        <dbReference type="ARBA" id="ARBA00022614"/>
    </source>
</evidence>
<dbReference type="AlphaFoldDB" id="A0A7N2LQX8"/>
<dbReference type="FunFam" id="3.80.10.10:FF:000542">
    <property type="entry name" value="Leucine-rich repeat protein kinase family protein"/>
    <property type="match status" value="1"/>
</dbReference>
<feature type="transmembrane region" description="Helical" evidence="8">
    <location>
        <begin position="485"/>
        <end position="508"/>
    </location>
</feature>
<dbReference type="Gramene" id="QL05p064887:mrna">
    <property type="protein sequence ID" value="QL05p064887:mrna"/>
    <property type="gene ID" value="QL05p064887"/>
</dbReference>
<dbReference type="Pfam" id="PF00560">
    <property type="entry name" value="LRR_1"/>
    <property type="match status" value="3"/>
</dbReference>
<accession>A0A7N2LQX8</accession>
<evidence type="ECO:0008006" key="11">
    <source>
        <dbReference type="Google" id="ProtNLM"/>
    </source>
</evidence>
<keyword evidence="3" id="KW-0433">Leucine-rich repeat</keyword>
<dbReference type="GO" id="GO:0005886">
    <property type="term" value="C:plasma membrane"/>
    <property type="evidence" value="ECO:0007669"/>
    <property type="project" value="UniProtKB-SubCell"/>
</dbReference>
<organism evidence="9 10">
    <name type="scientific">Quercus lobata</name>
    <name type="common">Valley oak</name>
    <dbReference type="NCBI Taxonomy" id="97700"/>
    <lineage>
        <taxon>Eukaryota</taxon>
        <taxon>Viridiplantae</taxon>
        <taxon>Streptophyta</taxon>
        <taxon>Embryophyta</taxon>
        <taxon>Tracheophyta</taxon>
        <taxon>Spermatophyta</taxon>
        <taxon>Magnoliopsida</taxon>
        <taxon>eudicotyledons</taxon>
        <taxon>Gunneridae</taxon>
        <taxon>Pentapetalae</taxon>
        <taxon>rosids</taxon>
        <taxon>fabids</taxon>
        <taxon>Fagales</taxon>
        <taxon>Fagaceae</taxon>
        <taxon>Quercus</taxon>
    </lineage>
</organism>
<dbReference type="PANTHER" id="PTHR45974:SF266">
    <property type="entry name" value="LEUCINE-RICH REPEAT RECEPTOR PROTEIN KINASE HPCA1"/>
    <property type="match status" value="1"/>
</dbReference>
<sequence length="537" mass="58555">MLSSIGLTGPLSGDFQLLSELQILDLSYNKGLTGPIPQSIGNLKKLLNLILVGCSFSGPIPDTIGSLQQLLYLSLNSNHFSGRIPPSIGNLSSLLWLDLTDNKLNGPIPISDGITPGLDMLLNARHLYNTLSGTISPRLFSSKMVLIHVLLDGNQLIGSIPSTLGLVQALEVLRIDGNALSGPVPSNLNNLTNLNQMYLSNNKLFGPLPNLTGMTSLSYVDISNNTFDGSDAPPWFPTLQSLTTLIMENTQLQGQFPVALFSLPLLQTVVLKKNQLNGSLVIGTIHSNQLKLIDLQFNFISHLEGKEAYNGTLKLEDNPICKVTGNLNSYCTVSLSNASYSTQKVNCEPVPCSSDQISSPYCRCAYPYTGTLVFKTVSFSDLGNNTYYNILKESLMDSFHSNQLPVDSISLTLSNPIKASSENLEVKLEVFPYGPVSFNRTGISSIGFMLSNQTFKPPKVFGPFNFLGDKYEKYTESKKSSRSSIVIEVVVGGSILLLVVLLAGVYVLHTKKRAKRAIEHTSHFCKMGFCLYFTLFG</sequence>
<keyword evidence="7" id="KW-0325">Glycoprotein</keyword>
<evidence type="ECO:0000313" key="9">
    <source>
        <dbReference type="EnsemblPlants" id="QL05p064887:mrna"/>
    </source>
</evidence>
<dbReference type="InterPro" id="IPR001611">
    <property type="entry name" value="Leu-rich_rpt"/>
</dbReference>
<keyword evidence="8" id="KW-1133">Transmembrane helix</keyword>
<comment type="subcellular location">
    <subcellularLocation>
        <location evidence="1">Cell membrane</location>
    </subcellularLocation>
</comment>
<dbReference type="EMBL" id="LRBV02000005">
    <property type="status" value="NOT_ANNOTATED_CDS"/>
    <property type="molecule type" value="Genomic_DNA"/>
</dbReference>
<keyword evidence="2" id="KW-1003">Cell membrane</keyword>
<protein>
    <recommendedName>
        <fullName evidence="11">Leucine-rich repeat receptor-like protein kinase</fullName>
    </recommendedName>
</protein>
<evidence type="ECO:0000256" key="4">
    <source>
        <dbReference type="ARBA" id="ARBA00022729"/>
    </source>
</evidence>
<dbReference type="PANTHER" id="PTHR45974">
    <property type="entry name" value="RECEPTOR-LIKE PROTEIN 55"/>
    <property type="match status" value="1"/>
</dbReference>
<evidence type="ECO:0000313" key="10">
    <source>
        <dbReference type="Proteomes" id="UP000594261"/>
    </source>
</evidence>
<keyword evidence="5" id="KW-0677">Repeat</keyword>
<dbReference type="Gene3D" id="3.80.10.10">
    <property type="entry name" value="Ribonuclease Inhibitor"/>
    <property type="match status" value="3"/>
</dbReference>